<feature type="signal peptide" evidence="8">
    <location>
        <begin position="1"/>
        <end position="22"/>
    </location>
</feature>
<keyword evidence="6" id="KW-0238">DNA-binding</keyword>
<keyword evidence="4" id="KW-0064">Aspartyl protease</keyword>
<feature type="chain" id="PRO_5029739970" evidence="8">
    <location>
        <begin position="23"/>
        <end position="486"/>
    </location>
</feature>
<keyword evidence="11" id="KW-1185">Reference proteome</keyword>
<dbReference type="InterPro" id="IPR021109">
    <property type="entry name" value="Peptidase_aspartic_dom_sf"/>
</dbReference>
<evidence type="ECO:0000256" key="4">
    <source>
        <dbReference type="ARBA" id="ARBA00022750"/>
    </source>
</evidence>
<evidence type="ECO:0000256" key="5">
    <source>
        <dbReference type="ARBA" id="ARBA00022801"/>
    </source>
</evidence>
<evidence type="ECO:0000256" key="8">
    <source>
        <dbReference type="SAM" id="SignalP"/>
    </source>
</evidence>
<dbReference type="FunFam" id="2.40.70.10:FF:000010">
    <property type="entry name" value="Aspartyl protease family protein 2"/>
    <property type="match status" value="1"/>
</dbReference>
<dbReference type="GO" id="GO:0004190">
    <property type="term" value="F:aspartic-type endopeptidase activity"/>
    <property type="evidence" value="ECO:0007669"/>
    <property type="project" value="UniProtKB-KW"/>
</dbReference>
<reference evidence="10 11" key="1">
    <citation type="submission" date="2020-06" db="EMBL/GenBank/DDBJ databases">
        <title>Transcriptomic and genomic resources for Thalictrum thalictroides and T. hernandezii: Facilitating candidate gene discovery in an emerging model plant lineage.</title>
        <authorList>
            <person name="Arias T."/>
            <person name="Riano-Pachon D.M."/>
            <person name="Di Stilio V.S."/>
        </authorList>
    </citation>
    <scope>NUCLEOTIDE SEQUENCE [LARGE SCALE GENOMIC DNA]</scope>
    <source>
        <strain evidence="11">cv. WT478/WT964</strain>
        <tissue evidence="10">Leaves</tissue>
    </source>
</reference>
<organism evidence="10 11">
    <name type="scientific">Thalictrum thalictroides</name>
    <name type="common">Rue-anemone</name>
    <name type="synonym">Anemone thalictroides</name>
    <dbReference type="NCBI Taxonomy" id="46969"/>
    <lineage>
        <taxon>Eukaryota</taxon>
        <taxon>Viridiplantae</taxon>
        <taxon>Streptophyta</taxon>
        <taxon>Embryophyta</taxon>
        <taxon>Tracheophyta</taxon>
        <taxon>Spermatophyta</taxon>
        <taxon>Magnoliopsida</taxon>
        <taxon>Ranunculales</taxon>
        <taxon>Ranunculaceae</taxon>
        <taxon>Thalictroideae</taxon>
        <taxon>Thalictrum</taxon>
    </lineage>
</organism>
<dbReference type="Pfam" id="PF14541">
    <property type="entry name" value="TAXi_C"/>
    <property type="match status" value="1"/>
</dbReference>
<feature type="domain" description="Peptidase A1" evidence="9">
    <location>
        <begin position="146"/>
        <end position="482"/>
    </location>
</feature>
<dbReference type="EMBL" id="JABWDY010016713">
    <property type="protein sequence ID" value="KAF5195901.1"/>
    <property type="molecule type" value="Genomic_DNA"/>
</dbReference>
<evidence type="ECO:0000256" key="2">
    <source>
        <dbReference type="ARBA" id="ARBA00022670"/>
    </source>
</evidence>
<gene>
    <name evidence="10" type="ORF">FRX31_014509</name>
</gene>
<dbReference type="FunFam" id="2.40.70.10:FF:000016">
    <property type="entry name" value="Probable aspartic protease At2g35615"/>
    <property type="match status" value="1"/>
</dbReference>
<comment type="similarity">
    <text evidence="1">Belongs to the peptidase A1 family.</text>
</comment>
<dbReference type="InterPro" id="IPR032861">
    <property type="entry name" value="TAXi_N"/>
</dbReference>
<keyword evidence="2 10" id="KW-0645">Protease</keyword>
<dbReference type="PANTHER" id="PTHR13683:SF265">
    <property type="entry name" value="PROTEIN ASPARTIC PROTEASE IN GUARD CELL 2"/>
    <property type="match status" value="1"/>
</dbReference>
<dbReference type="InterPro" id="IPR033121">
    <property type="entry name" value="PEPTIDASE_A1"/>
</dbReference>
<sequence length="486" mass="51832">MVALKALFMLVVLHLLSGGVTTSKTNNRNTAFTTSSVKYQYLNVQKLITAIKTRPSKATNYQEMSKNIDATSDADTKLKLKLVHRDAISVGNYSDHRKRLDDRMKRDLNRVRSLTRRLSHGGGVSYEVNDFGSEVISGMEQGSGEYFVRIGVGSPPRDQYMVIDSGSDIVWVQCQPCNQCYKQSDPVFDPSDSASFAGVSCSSTVCDRLENAGCQSGGCRYEVSYGDGSYTKGTLALETITLGSTMVHNVAIGCGHKNRGMFVGAAGLLGLGGGSMSFTGQLGGQTGGAFGYCLVSRGSNSYGSLVFGRDAMPVGAVWVPFVRNPRAPSFYYVALTGVGVGGVRVPVSEDVFQLNEFGQGGVVMDTGTAVTRLPLAAYVGLRDSFIAGTGGLPRMTGGVSIFDTCYDLSNYNMVRVPTVSFYFSSGPVLTLPARNFLIPVDEMGTFCFAFAPTSSKLSIIGNIQQEGIQISVDGANGYVGFGPNTC</sequence>
<dbReference type="InterPro" id="IPR032799">
    <property type="entry name" value="TAXi_C"/>
</dbReference>
<evidence type="ECO:0000259" key="9">
    <source>
        <dbReference type="PROSITE" id="PS51767"/>
    </source>
</evidence>
<proteinExistence type="inferred from homology"/>
<keyword evidence="3 8" id="KW-0732">Signal</keyword>
<dbReference type="SUPFAM" id="SSF50630">
    <property type="entry name" value="Acid proteases"/>
    <property type="match status" value="1"/>
</dbReference>
<accession>A0A7J6WEV3</accession>
<dbReference type="Gene3D" id="2.40.70.10">
    <property type="entry name" value="Acid Proteases"/>
    <property type="match status" value="2"/>
</dbReference>
<evidence type="ECO:0000313" key="11">
    <source>
        <dbReference type="Proteomes" id="UP000554482"/>
    </source>
</evidence>
<feature type="active site" evidence="7">
    <location>
        <position position="365"/>
    </location>
</feature>
<dbReference type="GO" id="GO:0006508">
    <property type="term" value="P:proteolysis"/>
    <property type="evidence" value="ECO:0007669"/>
    <property type="project" value="UniProtKB-KW"/>
</dbReference>
<dbReference type="InterPro" id="IPR001461">
    <property type="entry name" value="Aspartic_peptidase_A1"/>
</dbReference>
<evidence type="ECO:0000256" key="6">
    <source>
        <dbReference type="ARBA" id="ARBA00023125"/>
    </source>
</evidence>
<dbReference type="AlphaFoldDB" id="A0A7J6WEV3"/>
<dbReference type="Proteomes" id="UP000554482">
    <property type="component" value="Unassembled WGS sequence"/>
</dbReference>
<evidence type="ECO:0000313" key="10">
    <source>
        <dbReference type="EMBL" id="KAF5195901.1"/>
    </source>
</evidence>
<protein>
    <submittedName>
        <fullName evidence="10">Aspartyl protease family protein</fullName>
    </submittedName>
</protein>
<evidence type="ECO:0000256" key="7">
    <source>
        <dbReference type="PIRSR" id="PIRSR601461-1"/>
    </source>
</evidence>
<name>A0A7J6WEV3_THATH</name>
<evidence type="ECO:0000256" key="1">
    <source>
        <dbReference type="ARBA" id="ARBA00007447"/>
    </source>
</evidence>
<dbReference type="PROSITE" id="PS51767">
    <property type="entry name" value="PEPTIDASE_A1"/>
    <property type="match status" value="1"/>
</dbReference>
<dbReference type="OrthoDB" id="2747330at2759"/>
<comment type="caution">
    <text evidence="10">The sequence shown here is derived from an EMBL/GenBank/DDBJ whole genome shotgun (WGS) entry which is preliminary data.</text>
</comment>
<dbReference type="GO" id="GO:0003677">
    <property type="term" value="F:DNA binding"/>
    <property type="evidence" value="ECO:0007669"/>
    <property type="project" value="UniProtKB-KW"/>
</dbReference>
<evidence type="ECO:0000256" key="3">
    <source>
        <dbReference type="ARBA" id="ARBA00022729"/>
    </source>
</evidence>
<dbReference type="PANTHER" id="PTHR13683">
    <property type="entry name" value="ASPARTYL PROTEASES"/>
    <property type="match status" value="1"/>
</dbReference>
<dbReference type="Pfam" id="PF14543">
    <property type="entry name" value="TAXi_N"/>
    <property type="match status" value="1"/>
</dbReference>
<feature type="active site" evidence="7">
    <location>
        <position position="164"/>
    </location>
</feature>
<keyword evidence="5" id="KW-0378">Hydrolase</keyword>